<feature type="transmembrane region" description="Helical" evidence="6">
    <location>
        <begin position="155"/>
        <end position="173"/>
    </location>
</feature>
<evidence type="ECO:0000256" key="2">
    <source>
        <dbReference type="ARBA" id="ARBA00022475"/>
    </source>
</evidence>
<reference evidence="8" key="1">
    <citation type="journal article" date="2019" name="Int. J. Syst. Evol. Microbiol.">
        <title>The Global Catalogue of Microorganisms (GCM) 10K type strain sequencing project: providing services to taxonomists for standard genome sequencing and annotation.</title>
        <authorList>
            <consortium name="The Broad Institute Genomics Platform"/>
            <consortium name="The Broad Institute Genome Sequencing Center for Infectious Disease"/>
            <person name="Wu L."/>
            <person name="Ma J."/>
        </authorList>
    </citation>
    <scope>NUCLEOTIDE SEQUENCE [LARGE SCALE GENOMIC DNA]</scope>
    <source>
        <strain evidence="8">CGMCC 1.12931</strain>
    </source>
</reference>
<dbReference type="Gene3D" id="1.10.357.140">
    <property type="entry name" value="UbiA prenyltransferase"/>
    <property type="match status" value="1"/>
</dbReference>
<keyword evidence="2" id="KW-1003">Cell membrane</keyword>
<evidence type="ECO:0000313" key="8">
    <source>
        <dbReference type="Proteomes" id="UP000599179"/>
    </source>
</evidence>
<evidence type="ECO:0000256" key="6">
    <source>
        <dbReference type="SAM" id="Phobius"/>
    </source>
</evidence>
<keyword evidence="8" id="KW-1185">Reference proteome</keyword>
<comment type="subcellular location">
    <subcellularLocation>
        <location evidence="1">Membrane</location>
        <topology evidence="1">Multi-pass membrane protein</topology>
    </subcellularLocation>
</comment>
<comment type="caution">
    <text evidence="7">The sequence shown here is derived from an EMBL/GenBank/DDBJ whole genome shotgun (WGS) entry which is preliminary data.</text>
</comment>
<organism evidence="7 8">
    <name type="scientific">Psychroflexus planctonicus</name>
    <dbReference type="NCBI Taxonomy" id="1526575"/>
    <lineage>
        <taxon>Bacteria</taxon>
        <taxon>Pseudomonadati</taxon>
        <taxon>Bacteroidota</taxon>
        <taxon>Flavobacteriia</taxon>
        <taxon>Flavobacteriales</taxon>
        <taxon>Flavobacteriaceae</taxon>
        <taxon>Psychroflexus</taxon>
    </lineage>
</organism>
<dbReference type="EMBL" id="BMGM01000011">
    <property type="protein sequence ID" value="GGE42729.1"/>
    <property type="molecule type" value="Genomic_DNA"/>
</dbReference>
<evidence type="ECO:0000256" key="3">
    <source>
        <dbReference type="ARBA" id="ARBA00022692"/>
    </source>
</evidence>
<dbReference type="InterPro" id="IPR050475">
    <property type="entry name" value="Prenyltransferase_related"/>
</dbReference>
<dbReference type="Pfam" id="PF01040">
    <property type="entry name" value="UbiA"/>
    <property type="match status" value="1"/>
</dbReference>
<proteinExistence type="predicted"/>
<dbReference type="Proteomes" id="UP000599179">
    <property type="component" value="Unassembled WGS sequence"/>
</dbReference>
<keyword evidence="4 6" id="KW-1133">Transmembrane helix</keyword>
<feature type="transmembrane region" description="Helical" evidence="6">
    <location>
        <begin position="263"/>
        <end position="283"/>
    </location>
</feature>
<dbReference type="InterPro" id="IPR000537">
    <property type="entry name" value="UbiA_prenyltransferase"/>
</dbReference>
<keyword evidence="5 6" id="KW-0472">Membrane</keyword>
<feature type="transmembrane region" description="Helical" evidence="6">
    <location>
        <begin position="74"/>
        <end position="92"/>
    </location>
</feature>
<dbReference type="PANTHER" id="PTHR42723:SF1">
    <property type="entry name" value="CHLOROPHYLL SYNTHASE, CHLOROPLASTIC"/>
    <property type="match status" value="1"/>
</dbReference>
<evidence type="ECO:0000256" key="4">
    <source>
        <dbReference type="ARBA" id="ARBA00022989"/>
    </source>
</evidence>
<evidence type="ECO:0000256" key="5">
    <source>
        <dbReference type="ARBA" id="ARBA00023136"/>
    </source>
</evidence>
<dbReference type="InterPro" id="IPR044878">
    <property type="entry name" value="UbiA_sf"/>
</dbReference>
<protein>
    <recommendedName>
        <fullName evidence="9">4-hydroxybenzoate polyprenyltransferase</fullName>
    </recommendedName>
</protein>
<evidence type="ECO:0000256" key="1">
    <source>
        <dbReference type="ARBA" id="ARBA00004141"/>
    </source>
</evidence>
<feature type="transmembrane region" description="Helical" evidence="6">
    <location>
        <begin position="30"/>
        <end position="49"/>
    </location>
</feature>
<evidence type="ECO:0008006" key="9">
    <source>
        <dbReference type="Google" id="ProtNLM"/>
    </source>
</evidence>
<sequence>MLALVQVLMVLVFLPAFIPSFEFETWKLISLISSVCFIAAGGNLINAYFDQQTDLINKSKHYNNYKHLGKRRCLISYAVLSTIGLILGFWLSFNSNNYLALVIYGFVFISLFMYSKYLKGSFLVGNILVSLVVGLSLLLPWVLGVDEKTFHLQDPVFQLLLSYILFAAVINFARELAKDAEDVVGDFATNHQTFAILMGKKRTQQFIQILVFICLIGLVYAYFRFFAGQLIPMLYIFLALVSSGIIIFVKTGKAKHKKDFSKLSMLFKIWMFLGLISLGFYGWV</sequence>
<name>A0ABQ1SMW4_9FLAO</name>
<keyword evidence="3 6" id="KW-0812">Transmembrane</keyword>
<feature type="transmembrane region" description="Helical" evidence="6">
    <location>
        <begin position="206"/>
        <end position="227"/>
    </location>
</feature>
<dbReference type="PANTHER" id="PTHR42723">
    <property type="entry name" value="CHLOROPHYLL SYNTHASE"/>
    <property type="match status" value="1"/>
</dbReference>
<accession>A0ABQ1SMW4</accession>
<evidence type="ECO:0000313" key="7">
    <source>
        <dbReference type="EMBL" id="GGE42729.1"/>
    </source>
</evidence>
<gene>
    <name evidence="7" type="ORF">GCM10010832_23300</name>
</gene>
<feature type="transmembrane region" description="Helical" evidence="6">
    <location>
        <begin position="122"/>
        <end position="143"/>
    </location>
</feature>
<feature type="transmembrane region" description="Helical" evidence="6">
    <location>
        <begin position="233"/>
        <end position="251"/>
    </location>
</feature>
<feature type="transmembrane region" description="Helical" evidence="6">
    <location>
        <begin position="98"/>
        <end position="115"/>
    </location>
</feature>